<evidence type="ECO:0000256" key="2">
    <source>
        <dbReference type="SAM" id="MobiDB-lite"/>
    </source>
</evidence>
<accession>A0A1W0E3A7</accession>
<keyword evidence="3" id="KW-0732">Signal</keyword>
<feature type="chain" id="PRO_5011963773" evidence="3">
    <location>
        <begin position="19"/>
        <end position="352"/>
    </location>
</feature>
<feature type="coiled-coil region" evidence="1">
    <location>
        <begin position="234"/>
        <end position="261"/>
    </location>
</feature>
<dbReference type="Proteomes" id="UP000192758">
    <property type="component" value="Unassembled WGS sequence"/>
</dbReference>
<comment type="caution">
    <text evidence="4">The sequence shown here is derived from an EMBL/GenBank/DDBJ whole genome shotgun (WGS) entry which is preliminary data.</text>
</comment>
<evidence type="ECO:0000313" key="5">
    <source>
        <dbReference type="Proteomes" id="UP000192758"/>
    </source>
</evidence>
<feature type="compositionally biased region" description="Acidic residues" evidence="2">
    <location>
        <begin position="49"/>
        <end position="62"/>
    </location>
</feature>
<keyword evidence="1" id="KW-0175">Coiled coil</keyword>
<dbReference type="AlphaFoldDB" id="A0A1W0E3A7"/>
<feature type="region of interest" description="Disordered" evidence="2">
    <location>
        <begin position="49"/>
        <end position="96"/>
    </location>
</feature>
<feature type="signal peptide" evidence="3">
    <location>
        <begin position="1"/>
        <end position="18"/>
    </location>
</feature>
<organism evidence="4 5">
    <name type="scientific">Ecytonucleospora hepatopenaei</name>
    <dbReference type="NCBI Taxonomy" id="646526"/>
    <lineage>
        <taxon>Eukaryota</taxon>
        <taxon>Fungi</taxon>
        <taxon>Fungi incertae sedis</taxon>
        <taxon>Microsporidia</taxon>
        <taxon>Enterocytozoonidae</taxon>
        <taxon>Ecytonucleospora</taxon>
    </lineage>
</organism>
<evidence type="ECO:0000256" key="3">
    <source>
        <dbReference type="SAM" id="SignalP"/>
    </source>
</evidence>
<feature type="region of interest" description="Disordered" evidence="2">
    <location>
        <begin position="165"/>
        <end position="190"/>
    </location>
</feature>
<protein>
    <submittedName>
        <fullName evidence="4">Uncharacterized protein</fullName>
    </submittedName>
</protein>
<sequence length="352" mass="41415">MLFLIILNLYKVFKHIHCAEINPNPNNLNTVVIDTNNGEIIREEREELLDDTSDESNEDNNDENNSVINLVDTNEDEKSATESEQDKEHNNLNKECINTEKNSTKKTEFDLNIDLSDDIYEQNFNKFCEENDKSENKAQNMQYLSVIPEDYEEANERLRKKLSKSNSINGTGTKPKFFNEKIPDNNLSEEGNDNKDFNSLFIKEIKKPEISKKIHFLNLGQTMYLNSDGYYKNNRFSDDEVTDLKLQIKKMKENLANQYNTISTLFRNSLENENVFKTFLKKETMPTLQNLVDFTLDFYIPDRNIDLRNKTIDERTNFIKIITNITLFDNLKLMVEENQRFLDELDNLLFKE</sequence>
<gene>
    <name evidence="4" type="ORF">EHP00_738</name>
</gene>
<proteinExistence type="predicted"/>
<reference evidence="4 5" key="1">
    <citation type="journal article" date="2017" name="Environ. Microbiol.">
        <title>Decay of the glycolytic pathway and adaptation to intranuclear parasitism within Enterocytozoonidae microsporidia.</title>
        <authorList>
            <person name="Wiredu Boakye D."/>
            <person name="Jaroenlak P."/>
            <person name="Prachumwat A."/>
            <person name="Williams T.A."/>
            <person name="Bateman K.S."/>
            <person name="Itsathitphaisarn O."/>
            <person name="Sritunyalucksana K."/>
            <person name="Paszkiewicz K.H."/>
            <person name="Moore K.A."/>
            <person name="Stentiford G.D."/>
            <person name="Williams B.A."/>
        </authorList>
    </citation>
    <scope>NUCLEOTIDE SEQUENCE [LARGE SCALE GENOMIC DNA]</scope>
    <source>
        <strain evidence="4 5">TH1</strain>
    </source>
</reference>
<name>A0A1W0E3A7_9MICR</name>
<dbReference type="EMBL" id="MNPJ01000026">
    <property type="protein sequence ID" value="OQS53718.1"/>
    <property type="molecule type" value="Genomic_DNA"/>
</dbReference>
<keyword evidence="5" id="KW-1185">Reference proteome</keyword>
<feature type="compositionally biased region" description="Basic and acidic residues" evidence="2">
    <location>
        <begin position="76"/>
        <end position="92"/>
    </location>
</feature>
<evidence type="ECO:0000256" key="1">
    <source>
        <dbReference type="SAM" id="Coils"/>
    </source>
</evidence>
<evidence type="ECO:0000313" key="4">
    <source>
        <dbReference type="EMBL" id="OQS53718.1"/>
    </source>
</evidence>
<dbReference type="VEuPathDB" id="MicrosporidiaDB:EHP00_738"/>